<evidence type="ECO:0000313" key="1">
    <source>
        <dbReference type="EMBL" id="QJA45243.1"/>
    </source>
</evidence>
<evidence type="ECO:0000313" key="3">
    <source>
        <dbReference type="EMBL" id="QJI04887.1"/>
    </source>
</evidence>
<name>A0A6H1ZBG2_9ZZZZ</name>
<organism evidence="1">
    <name type="scientific">viral metagenome</name>
    <dbReference type="NCBI Taxonomy" id="1070528"/>
    <lineage>
        <taxon>unclassified sequences</taxon>
        <taxon>metagenomes</taxon>
        <taxon>organismal metagenomes</taxon>
    </lineage>
</organism>
<evidence type="ECO:0000313" key="2">
    <source>
        <dbReference type="EMBL" id="QJA67822.1"/>
    </source>
</evidence>
<dbReference type="EMBL" id="MT143987">
    <property type="protein sequence ID" value="QJA45243.1"/>
    <property type="molecule type" value="Genomic_DNA"/>
</dbReference>
<proteinExistence type="predicted"/>
<gene>
    <name evidence="3" type="ORF">MM415A00124_0062</name>
    <name evidence="2" type="ORF">MM415B00156_0062</name>
    <name evidence="1" type="ORF">TM448A00198_0058</name>
</gene>
<dbReference type="AlphaFoldDB" id="A0A6H1ZBG2"/>
<protein>
    <submittedName>
        <fullName evidence="1">Uncharacterized protein</fullName>
    </submittedName>
</protein>
<sequence length="195" mass="20962">MAKQLPPASFISAEPTIVSSSIDQRSATGSNRQKGLRKGSHYSYEFALAPLDHADALRWLDLRNEADTVIVEIPQMGLEVGSPGSPTVDGDGQAGASLDVKDLTPNYAILKGQAFNHIGSDDTIRIYVADADVIADGSGNATIPLETMLNWPPEDGDVLVFAEVRIEGFASVERGSFLQDGEGWHHIRFTVEEPG</sequence>
<reference evidence="1" key="1">
    <citation type="submission" date="2020-03" db="EMBL/GenBank/DDBJ databases">
        <title>The deep terrestrial virosphere.</title>
        <authorList>
            <person name="Holmfeldt K."/>
            <person name="Nilsson E."/>
            <person name="Simone D."/>
            <person name="Lopez-Fernandez M."/>
            <person name="Wu X."/>
            <person name="de Brujin I."/>
            <person name="Lundin D."/>
            <person name="Andersson A."/>
            <person name="Bertilsson S."/>
            <person name="Dopson M."/>
        </authorList>
    </citation>
    <scope>NUCLEOTIDE SEQUENCE</scope>
    <source>
        <strain evidence="3">MM415A00124</strain>
        <strain evidence="2">MM415B00156</strain>
        <strain evidence="1">TM448A00198</strain>
    </source>
</reference>
<dbReference type="EMBL" id="MT141576">
    <property type="protein sequence ID" value="QJA67822.1"/>
    <property type="molecule type" value="Genomic_DNA"/>
</dbReference>
<accession>A0A6H1ZBG2</accession>
<dbReference type="EMBL" id="MT145191">
    <property type="protein sequence ID" value="QJI04887.1"/>
    <property type="molecule type" value="Genomic_DNA"/>
</dbReference>